<evidence type="ECO:0000313" key="3">
    <source>
        <dbReference type="Proteomes" id="UP000887560"/>
    </source>
</evidence>
<reference evidence="4" key="1">
    <citation type="submission" date="2022-11" db="UniProtKB">
        <authorList>
            <consortium name="WormBaseParasite"/>
        </authorList>
    </citation>
    <scope>IDENTIFICATION</scope>
</reference>
<feature type="region of interest" description="Disordered" evidence="1">
    <location>
        <begin position="35"/>
        <end position="60"/>
    </location>
</feature>
<keyword evidence="2" id="KW-0732">Signal</keyword>
<name>A0A915NTT0_9BILA</name>
<feature type="signal peptide" evidence="2">
    <location>
        <begin position="1"/>
        <end position="26"/>
    </location>
</feature>
<evidence type="ECO:0000256" key="1">
    <source>
        <dbReference type="SAM" id="MobiDB-lite"/>
    </source>
</evidence>
<feature type="compositionally biased region" description="Polar residues" evidence="1">
    <location>
        <begin position="35"/>
        <end position="54"/>
    </location>
</feature>
<organism evidence="3 4">
    <name type="scientific">Meloidogyne floridensis</name>
    <dbReference type="NCBI Taxonomy" id="298350"/>
    <lineage>
        <taxon>Eukaryota</taxon>
        <taxon>Metazoa</taxon>
        <taxon>Ecdysozoa</taxon>
        <taxon>Nematoda</taxon>
        <taxon>Chromadorea</taxon>
        <taxon>Rhabditida</taxon>
        <taxon>Tylenchina</taxon>
        <taxon>Tylenchomorpha</taxon>
        <taxon>Tylenchoidea</taxon>
        <taxon>Meloidogynidae</taxon>
        <taxon>Meloidogyninae</taxon>
        <taxon>Meloidogyne</taxon>
    </lineage>
</organism>
<feature type="chain" id="PRO_5037802232" evidence="2">
    <location>
        <begin position="27"/>
        <end position="325"/>
    </location>
</feature>
<keyword evidence="3" id="KW-1185">Reference proteome</keyword>
<sequence>MIFILIFKLILLNIFIQNLIVYCVYGTNGNNIPDGNHIQNPQNTNFGQNPNVNSHMMPDSAQMNPQILDQKRKRQRQRAKKPKQPTTFINVDAANLKHYAEYFTGLHTGLQAQRMISHMQNQQSQLYPDSNATDFVLHPSTNAGQSSFDHNQHFFQNISQGKKSISQGVSSVVTYNINEGIGLDHNLNLHNFGHSIQHSQPWMEGHNSNINHLPNLSLGTQSYLGNMHSVEATPNTLLPNFQPQYQSGSQINSAFVPYKSRISQEMYNPYMSKNHQNVSNSKTSNSSMNQNLGKMLANEEPQFNYGNHENWSLDDIVKKNKRIMD</sequence>
<proteinExistence type="predicted"/>
<evidence type="ECO:0000256" key="2">
    <source>
        <dbReference type="SAM" id="SignalP"/>
    </source>
</evidence>
<protein>
    <submittedName>
        <fullName evidence="4">Uncharacterized protein</fullName>
    </submittedName>
</protein>
<accession>A0A915NTT0</accession>
<evidence type="ECO:0000313" key="4">
    <source>
        <dbReference type="WBParaSite" id="scf7180000421621.g7397"/>
    </source>
</evidence>
<dbReference type="AlphaFoldDB" id="A0A915NTT0"/>
<dbReference type="WBParaSite" id="scf7180000421621.g7397">
    <property type="protein sequence ID" value="scf7180000421621.g7397"/>
    <property type="gene ID" value="scf7180000421621.g7397"/>
</dbReference>
<dbReference type="Proteomes" id="UP000887560">
    <property type="component" value="Unplaced"/>
</dbReference>